<dbReference type="SUPFAM" id="SSF50447">
    <property type="entry name" value="Translation proteins"/>
    <property type="match status" value="1"/>
</dbReference>
<dbReference type="InterPro" id="IPR031157">
    <property type="entry name" value="G_TR_CS"/>
</dbReference>
<keyword evidence="8" id="KW-0342">GTP-binding</keyword>
<dbReference type="FunFam" id="2.40.30.10:FF:000020">
    <property type="entry name" value="Translation elongation factor EF-1"/>
    <property type="match status" value="1"/>
</dbReference>
<dbReference type="InterPro" id="IPR050100">
    <property type="entry name" value="TRAFAC_GTPase_members"/>
</dbReference>
<accession>A0A1U7LVJ8</accession>
<dbReference type="GO" id="GO:0002184">
    <property type="term" value="P:cytoplasmic translational termination"/>
    <property type="evidence" value="ECO:0007669"/>
    <property type="project" value="UniProtKB-ARBA"/>
</dbReference>
<comment type="caution">
    <text evidence="14">The sequence shown here is derived from an EMBL/GenBank/DDBJ whole genome shotgun (WGS) entry which is preliminary data.</text>
</comment>
<keyword evidence="4" id="KW-0547">Nucleotide-binding</keyword>
<sequence length="794" mass="87308">MSRHRAVRNLDVGDVLAESCEDEHTEMTEEEAEQLENAYSQTCQTLDGTGISEKEIKDALWYYYFDVHKAIDWLLIQQVKKRPNQNNAERNPVSKSRSPDKKASGALRVSSQLEDSINLQQDLAILKPRQLHDEHAGMLLSKERSPHNESPNKKVSKLSALAKSRGTSVNSSTGRVSALSSVAMFGKSKSLTHETSHKEIITPSQGIKNPIVDHRKQKSELGFVSQQPKKRDNRDIPPNPPTQVPELLATASDFATSIILKSFSQTSLGIKADHRFVFPLAPQISKIAFTSSIPKHKRPDPTSPISRVVTRDVRKPPTTGGDTLTGPMKTMGLGNVPVNPVPMRKVLKKNPIDGDTLRALRRDNNVNFVVIGHVDAGKSTMIGRLLHDLGEVEKRTMQKLHQESGKIGKSSFALAWLLDGTEEERNRGVTIDIGIRRFSIRGRTYTLLDAPGHRDFVPNMIAANLFKADFAILVVDGSTGAFESGFHLHGQTKEHALLARSLGVQTLLVAVNKLDNVQWSKERFDTIRIQMNEFLSRVGFDSTNLKFVPCSGLTGGNITTKPVQLSSWPAQKSVLEEIESTNQISRDVDKPFRLSISDLYKGSQSGASINIIGRVASGHIQVGDPVVCPTCDDSAVVKTIEVDDEDRTVAAAGNNVIIGITGFDIAHLRVGDVLCDMCSPIQIVKVIEARIITFDMSRPLTLGGTVVIHRGRTEEPAIISKLISVVDKTTGTIVKKNPRYLSNGMAAFVELTILGKGMQLEIYSINKDFGRIILRNEGETLAAGIVKELLSIHQ</sequence>
<evidence type="ECO:0000256" key="6">
    <source>
        <dbReference type="ARBA" id="ARBA00022845"/>
    </source>
</evidence>
<dbReference type="PROSITE" id="PS00301">
    <property type="entry name" value="G_TR_1"/>
    <property type="match status" value="1"/>
</dbReference>
<evidence type="ECO:0000256" key="4">
    <source>
        <dbReference type="ARBA" id="ARBA00022741"/>
    </source>
</evidence>
<dbReference type="PRINTS" id="PR00315">
    <property type="entry name" value="ELONGATNFCT"/>
</dbReference>
<evidence type="ECO:0000256" key="12">
    <source>
        <dbReference type="SAM" id="MobiDB-lite"/>
    </source>
</evidence>
<dbReference type="SUPFAM" id="SSF52540">
    <property type="entry name" value="P-loop containing nucleoside triphosphate hydrolases"/>
    <property type="match status" value="1"/>
</dbReference>
<dbReference type="STRING" id="1198029.A0A1U7LVJ8"/>
<comment type="subunit">
    <text evidence="10">Component of the Dom34-Hbs1 complex, also named Pelota-HBS1L complex, composed of dom34 and hbs1.</text>
</comment>
<evidence type="ECO:0000256" key="7">
    <source>
        <dbReference type="ARBA" id="ARBA00022917"/>
    </source>
</evidence>
<dbReference type="GO" id="GO:1990533">
    <property type="term" value="C:Dom34-Hbs1 complex"/>
    <property type="evidence" value="ECO:0007669"/>
    <property type="project" value="UniProtKB-ARBA"/>
</dbReference>
<dbReference type="CDD" id="cd04093">
    <property type="entry name" value="HBS1_C_III"/>
    <property type="match status" value="1"/>
</dbReference>
<keyword evidence="15" id="KW-1185">Reference proteome</keyword>
<dbReference type="GO" id="GO:0005829">
    <property type="term" value="C:cytosol"/>
    <property type="evidence" value="ECO:0007669"/>
    <property type="project" value="GOC"/>
</dbReference>
<keyword evidence="6" id="KW-0810">Translation regulation</keyword>
<organism evidence="14 15">
    <name type="scientific">Neolecta irregularis (strain DAH-3)</name>
    <dbReference type="NCBI Taxonomy" id="1198029"/>
    <lineage>
        <taxon>Eukaryota</taxon>
        <taxon>Fungi</taxon>
        <taxon>Dikarya</taxon>
        <taxon>Ascomycota</taxon>
        <taxon>Taphrinomycotina</taxon>
        <taxon>Neolectales</taxon>
        <taxon>Neolectaceae</taxon>
        <taxon>Neolecta</taxon>
    </lineage>
</organism>
<dbReference type="InterPro" id="IPR027417">
    <property type="entry name" value="P-loop_NTPase"/>
</dbReference>
<dbReference type="OrthoDB" id="342024at2759"/>
<dbReference type="AlphaFoldDB" id="A0A1U7LVJ8"/>
<evidence type="ECO:0000256" key="8">
    <source>
        <dbReference type="ARBA" id="ARBA00023134"/>
    </source>
</evidence>
<dbReference type="Pfam" id="PF03144">
    <property type="entry name" value="GTP_EFTU_D2"/>
    <property type="match status" value="1"/>
</dbReference>
<dbReference type="FunFam" id="3.40.50.300:FF:000204">
    <property type="entry name" value="Translation elongation factor Tu"/>
    <property type="match status" value="1"/>
</dbReference>
<dbReference type="InterPro" id="IPR015033">
    <property type="entry name" value="HBS1-like_N"/>
</dbReference>
<proteinExistence type="inferred from homology"/>
<evidence type="ECO:0000313" key="14">
    <source>
        <dbReference type="EMBL" id="OLL26649.1"/>
    </source>
</evidence>
<dbReference type="Pfam" id="PF22594">
    <property type="entry name" value="GTP-eEF1A_C"/>
    <property type="match status" value="1"/>
</dbReference>
<feature type="region of interest" description="Disordered" evidence="12">
    <location>
        <begin position="313"/>
        <end position="337"/>
    </location>
</feature>
<dbReference type="Gene3D" id="2.40.30.10">
    <property type="entry name" value="Translation factors"/>
    <property type="match status" value="2"/>
</dbReference>
<comment type="subcellular location">
    <subcellularLocation>
        <location evidence="1">Cytoplasm</location>
    </subcellularLocation>
</comment>
<dbReference type="InterPro" id="IPR000795">
    <property type="entry name" value="T_Tr_GTP-bd_dom"/>
</dbReference>
<dbReference type="Proteomes" id="UP000186594">
    <property type="component" value="Unassembled WGS sequence"/>
</dbReference>
<dbReference type="Pfam" id="PF00009">
    <property type="entry name" value="GTP_EFTU"/>
    <property type="match status" value="1"/>
</dbReference>
<evidence type="ECO:0000256" key="1">
    <source>
        <dbReference type="ARBA" id="ARBA00004496"/>
    </source>
</evidence>
<dbReference type="EMBL" id="LXFE01000157">
    <property type="protein sequence ID" value="OLL26649.1"/>
    <property type="molecule type" value="Genomic_DNA"/>
</dbReference>
<dbReference type="GO" id="GO:0005525">
    <property type="term" value="F:GTP binding"/>
    <property type="evidence" value="ECO:0007669"/>
    <property type="project" value="UniProtKB-KW"/>
</dbReference>
<dbReference type="GO" id="GO:0006417">
    <property type="term" value="P:regulation of translation"/>
    <property type="evidence" value="ECO:0007669"/>
    <property type="project" value="UniProtKB-KW"/>
</dbReference>
<feature type="region of interest" description="Disordered" evidence="12">
    <location>
        <begin position="83"/>
        <end position="109"/>
    </location>
</feature>
<protein>
    <recommendedName>
        <fullName evidence="11">Elongation factor 1 alpha-like protein</fullName>
    </recommendedName>
</protein>
<dbReference type="InterPro" id="IPR054696">
    <property type="entry name" value="GTP-eEF1A_C"/>
</dbReference>
<keyword evidence="3" id="KW-0963">Cytoplasm</keyword>
<feature type="domain" description="Tr-type G" evidence="13">
    <location>
        <begin position="363"/>
        <end position="586"/>
    </location>
</feature>
<dbReference type="CDD" id="cd16267">
    <property type="entry name" value="HBS1-like_II"/>
    <property type="match status" value="1"/>
</dbReference>
<evidence type="ECO:0000259" key="13">
    <source>
        <dbReference type="PROSITE" id="PS51722"/>
    </source>
</evidence>
<keyword evidence="5" id="KW-0378">Hydrolase</keyword>
<dbReference type="InterPro" id="IPR009001">
    <property type="entry name" value="Transl_elong_EF1A/Init_IF2_C"/>
</dbReference>
<comment type="catalytic activity">
    <reaction evidence="9">
        <text>GTP + H2O = GDP + phosphate + H(+)</text>
        <dbReference type="Rhea" id="RHEA:19669"/>
        <dbReference type="ChEBI" id="CHEBI:15377"/>
        <dbReference type="ChEBI" id="CHEBI:15378"/>
        <dbReference type="ChEBI" id="CHEBI:37565"/>
        <dbReference type="ChEBI" id="CHEBI:43474"/>
        <dbReference type="ChEBI" id="CHEBI:58189"/>
    </reaction>
    <physiologicalReaction direction="left-to-right" evidence="9">
        <dbReference type="Rhea" id="RHEA:19670"/>
    </physiologicalReaction>
</comment>
<dbReference type="PANTHER" id="PTHR23115">
    <property type="entry name" value="TRANSLATION FACTOR"/>
    <property type="match status" value="1"/>
</dbReference>
<dbReference type="SUPFAM" id="SSF50465">
    <property type="entry name" value="EF-Tu/eEF-1alpha/eIF2-gamma C-terminal domain"/>
    <property type="match status" value="1"/>
</dbReference>
<feature type="compositionally biased region" description="Low complexity" evidence="12">
    <location>
        <begin position="316"/>
        <end position="327"/>
    </location>
</feature>
<dbReference type="Pfam" id="PF08938">
    <property type="entry name" value="HBS1_N"/>
    <property type="match status" value="1"/>
</dbReference>
<dbReference type="InterPro" id="IPR009000">
    <property type="entry name" value="Transl_B-barrel_sf"/>
</dbReference>
<reference evidence="14 15" key="1">
    <citation type="submission" date="2016-04" db="EMBL/GenBank/DDBJ databases">
        <title>Evolutionary innovation and constraint leading to complex multicellularity in the Ascomycota.</title>
        <authorList>
            <person name="Cisse O."/>
            <person name="Nguyen A."/>
            <person name="Hewitt D.A."/>
            <person name="Jedd G."/>
            <person name="Stajich J.E."/>
        </authorList>
    </citation>
    <scope>NUCLEOTIDE SEQUENCE [LARGE SCALE GENOMIC DNA]</scope>
    <source>
        <strain evidence="14 15">DAH-3</strain>
    </source>
</reference>
<evidence type="ECO:0000256" key="9">
    <source>
        <dbReference type="ARBA" id="ARBA00049117"/>
    </source>
</evidence>
<evidence type="ECO:0000256" key="5">
    <source>
        <dbReference type="ARBA" id="ARBA00022801"/>
    </source>
</evidence>
<gene>
    <name evidence="14" type="ORF">NEOLI_000101</name>
</gene>
<evidence type="ECO:0000256" key="11">
    <source>
        <dbReference type="ARBA" id="ARBA00074866"/>
    </source>
</evidence>
<evidence type="ECO:0000256" key="2">
    <source>
        <dbReference type="ARBA" id="ARBA00007249"/>
    </source>
</evidence>
<dbReference type="Gene3D" id="3.40.50.300">
    <property type="entry name" value="P-loop containing nucleotide triphosphate hydrolases"/>
    <property type="match status" value="1"/>
</dbReference>
<keyword evidence="7" id="KW-0648">Protein biosynthesis</keyword>
<dbReference type="GO" id="GO:0003924">
    <property type="term" value="F:GTPase activity"/>
    <property type="evidence" value="ECO:0007669"/>
    <property type="project" value="InterPro"/>
</dbReference>
<dbReference type="FunFam" id="2.40.30.10:FF:000070">
    <property type="entry name" value="Translation elongation factor EF-1 subunit"/>
    <property type="match status" value="1"/>
</dbReference>
<feature type="compositionally biased region" description="Polar residues" evidence="12">
    <location>
        <begin position="84"/>
        <end position="96"/>
    </location>
</feature>
<comment type="similarity">
    <text evidence="2">Belongs to the TRAFAC class translation factor GTPase superfamily. Classic translation factor GTPase family. EF-Tu/EF-1A subfamily.</text>
</comment>
<dbReference type="PROSITE" id="PS51722">
    <property type="entry name" value="G_TR_2"/>
    <property type="match status" value="1"/>
</dbReference>
<evidence type="ECO:0000256" key="10">
    <source>
        <dbReference type="ARBA" id="ARBA00063537"/>
    </source>
</evidence>
<evidence type="ECO:0000313" key="15">
    <source>
        <dbReference type="Proteomes" id="UP000186594"/>
    </source>
</evidence>
<feature type="region of interest" description="Disordered" evidence="12">
    <location>
        <begin position="222"/>
        <end position="241"/>
    </location>
</feature>
<name>A0A1U7LVJ8_NEOID</name>
<dbReference type="InterPro" id="IPR004161">
    <property type="entry name" value="EFTu-like_2"/>
</dbReference>
<evidence type="ECO:0000256" key="3">
    <source>
        <dbReference type="ARBA" id="ARBA00022490"/>
    </source>
</evidence>